<dbReference type="InterPro" id="IPR003961">
    <property type="entry name" value="FN3_dom"/>
</dbReference>
<accession>A0A8W8LD40</accession>
<dbReference type="GO" id="GO:0050839">
    <property type="term" value="F:cell adhesion molecule binding"/>
    <property type="evidence" value="ECO:0007669"/>
    <property type="project" value="TreeGrafter"/>
</dbReference>
<organism evidence="9 10">
    <name type="scientific">Magallana gigas</name>
    <name type="common">Pacific oyster</name>
    <name type="synonym">Crassostrea gigas</name>
    <dbReference type="NCBI Taxonomy" id="29159"/>
    <lineage>
        <taxon>Eukaryota</taxon>
        <taxon>Metazoa</taxon>
        <taxon>Spiralia</taxon>
        <taxon>Lophotrochozoa</taxon>
        <taxon>Mollusca</taxon>
        <taxon>Bivalvia</taxon>
        <taxon>Autobranchia</taxon>
        <taxon>Pteriomorphia</taxon>
        <taxon>Ostreida</taxon>
        <taxon>Ostreoidea</taxon>
        <taxon>Ostreidae</taxon>
        <taxon>Magallana</taxon>
    </lineage>
</organism>
<evidence type="ECO:0000259" key="8">
    <source>
        <dbReference type="PROSITE" id="PS50835"/>
    </source>
</evidence>
<evidence type="ECO:0000256" key="1">
    <source>
        <dbReference type="ARBA" id="ARBA00004479"/>
    </source>
</evidence>
<protein>
    <recommendedName>
        <fullName evidence="8">Ig-like domain-containing protein</fullName>
    </recommendedName>
</protein>
<dbReference type="SMART" id="SM00408">
    <property type="entry name" value="IGc2"/>
    <property type="match status" value="2"/>
</dbReference>
<name>A0A8W8LD40_MAGGI</name>
<dbReference type="InterPro" id="IPR036179">
    <property type="entry name" value="Ig-like_dom_sf"/>
</dbReference>
<evidence type="ECO:0000256" key="5">
    <source>
        <dbReference type="ARBA" id="ARBA00023319"/>
    </source>
</evidence>
<evidence type="ECO:0000256" key="6">
    <source>
        <dbReference type="SAM" id="MobiDB-lite"/>
    </source>
</evidence>
<dbReference type="CDD" id="cd00063">
    <property type="entry name" value="FN3"/>
    <property type="match status" value="1"/>
</dbReference>
<keyword evidence="10" id="KW-1185">Reference proteome</keyword>
<reference evidence="9" key="1">
    <citation type="submission" date="2022-08" db="UniProtKB">
        <authorList>
            <consortium name="EnsemblMetazoa"/>
        </authorList>
    </citation>
    <scope>IDENTIFICATION</scope>
    <source>
        <strain evidence="9">05x7-T-G4-1.051#20</strain>
    </source>
</reference>
<dbReference type="GO" id="GO:0098609">
    <property type="term" value="P:cell-cell adhesion"/>
    <property type="evidence" value="ECO:0007669"/>
    <property type="project" value="TreeGrafter"/>
</dbReference>
<feature type="domain" description="Ig-like" evidence="8">
    <location>
        <begin position="199"/>
        <end position="284"/>
    </location>
</feature>
<keyword evidence="3" id="KW-1015">Disulfide bond</keyword>
<keyword evidence="7" id="KW-0812">Transmembrane</keyword>
<dbReference type="InterPro" id="IPR013783">
    <property type="entry name" value="Ig-like_fold"/>
</dbReference>
<feature type="transmembrane region" description="Helical" evidence="7">
    <location>
        <begin position="564"/>
        <end position="589"/>
    </location>
</feature>
<feature type="domain" description="Ig-like" evidence="8">
    <location>
        <begin position="109"/>
        <end position="193"/>
    </location>
</feature>
<proteinExistence type="predicted"/>
<dbReference type="InterPro" id="IPR007110">
    <property type="entry name" value="Ig-like_dom"/>
</dbReference>
<dbReference type="PANTHER" id="PTHR11640:SF164">
    <property type="entry name" value="MAM DOMAIN-CONTAINING GLYCOSYLPHOSPHATIDYLINOSITOL ANCHOR PROTEIN 1"/>
    <property type="match status" value="1"/>
</dbReference>
<dbReference type="GO" id="GO:0005911">
    <property type="term" value="C:cell-cell junction"/>
    <property type="evidence" value="ECO:0007669"/>
    <property type="project" value="TreeGrafter"/>
</dbReference>
<dbReference type="InterPro" id="IPR051275">
    <property type="entry name" value="Cell_adhesion_signaling"/>
</dbReference>
<dbReference type="InterPro" id="IPR036116">
    <property type="entry name" value="FN3_sf"/>
</dbReference>
<dbReference type="SMART" id="SM00060">
    <property type="entry name" value="FN3"/>
    <property type="match status" value="1"/>
</dbReference>
<keyword evidence="4" id="KW-0325">Glycoprotein</keyword>
<dbReference type="GO" id="GO:0005886">
    <property type="term" value="C:plasma membrane"/>
    <property type="evidence" value="ECO:0007669"/>
    <property type="project" value="TreeGrafter"/>
</dbReference>
<dbReference type="InterPro" id="IPR003598">
    <property type="entry name" value="Ig_sub2"/>
</dbReference>
<sequence length="709" mass="79538">MTGSSEFASLRQAYTWTCSMFVPPEQTVKAVKFYRNNILCALIGYLNNDCVNQNYNSRYTYRCLSDNVYTLTIPAENMTEYEQGSLWRCESVVNSSYRSSEVIIKIASPPTVHMLSQRDILEGRNLSVTCKATPGNPSSTTFYWTKVDNPGFRHNVSTLHLPSIQRTSSGTYRCTAENNYNNKEKGTASQSIDINVLYPPTIKTLSQQDIIEGRALLVTCQAVSGNPNSTTFYWTKVDNTGFRQNGSTLHIPNIQRTSSGTYRCTAENNYNNKEKGTDNQPTIERRSLQVVNESEKFTITRYIVSNPLSDASWYNGTQLLKTQTSVKSASYTIENTTCTDTKNHTLVTSNGIGNTVTARVELIVNCKPTPDITNITLAVSCTTGIKFSTIIIAYPEPQYELQYENGTRNDQMITTITENKVNNFTVRIRQHAVEKSCFGVYYLRASNMFGEKTVTVNVIKQRKPDLPRNIKVTCKVTEAIVQWISSFNGGDTQNFTVITLSGHDGTNLYNGLNDKGENEIHVTYVSSLQPSVTYWFSVLAKNSHGCSFSKAISCTTAKETASSLTAVVAGSVGGSLVLVTIILIVVFFVHRRYTCIFKIALEKRNTDIKVDPNKETSNYTTIKEQQEHTERNMYDELAPNENASQYEDILKKDNHGKNEKLYEKLQKSVDNDGEGKAIEKMIPLKSKESSDDKSMTQKAEEYANTSFMK</sequence>
<comment type="subcellular location">
    <subcellularLocation>
        <location evidence="1">Membrane</location>
        <topology evidence="1">Single-pass type I membrane protein</topology>
    </subcellularLocation>
</comment>
<evidence type="ECO:0000313" key="9">
    <source>
        <dbReference type="EnsemblMetazoa" id="G27446.1:cds"/>
    </source>
</evidence>
<keyword evidence="7" id="KW-1133">Transmembrane helix</keyword>
<evidence type="ECO:0000256" key="7">
    <source>
        <dbReference type="SAM" id="Phobius"/>
    </source>
</evidence>
<dbReference type="Gene3D" id="2.60.40.10">
    <property type="entry name" value="Immunoglobulins"/>
    <property type="match status" value="4"/>
</dbReference>
<dbReference type="SUPFAM" id="SSF49265">
    <property type="entry name" value="Fibronectin type III"/>
    <property type="match status" value="1"/>
</dbReference>
<feature type="region of interest" description="Disordered" evidence="6">
    <location>
        <begin position="684"/>
        <end position="709"/>
    </location>
</feature>
<evidence type="ECO:0000313" key="10">
    <source>
        <dbReference type="Proteomes" id="UP000005408"/>
    </source>
</evidence>
<dbReference type="InterPro" id="IPR003599">
    <property type="entry name" value="Ig_sub"/>
</dbReference>
<dbReference type="EnsemblMetazoa" id="G27446.1">
    <property type="protein sequence ID" value="G27446.1:cds"/>
    <property type="gene ID" value="G27446"/>
</dbReference>
<dbReference type="Pfam" id="PF13927">
    <property type="entry name" value="Ig_3"/>
    <property type="match status" value="2"/>
</dbReference>
<evidence type="ECO:0000256" key="4">
    <source>
        <dbReference type="ARBA" id="ARBA00023180"/>
    </source>
</evidence>
<dbReference type="PANTHER" id="PTHR11640">
    <property type="entry name" value="NEPHRIN"/>
    <property type="match status" value="1"/>
</dbReference>
<evidence type="ECO:0000256" key="3">
    <source>
        <dbReference type="ARBA" id="ARBA00023157"/>
    </source>
</evidence>
<keyword evidence="2 7" id="KW-0472">Membrane</keyword>
<dbReference type="SUPFAM" id="SSF48726">
    <property type="entry name" value="Immunoglobulin"/>
    <property type="match status" value="3"/>
</dbReference>
<dbReference type="Proteomes" id="UP000005408">
    <property type="component" value="Unassembled WGS sequence"/>
</dbReference>
<evidence type="ECO:0000256" key="2">
    <source>
        <dbReference type="ARBA" id="ARBA00023136"/>
    </source>
</evidence>
<dbReference type="AlphaFoldDB" id="A0A8W8LD40"/>
<keyword evidence="5" id="KW-0393">Immunoglobulin domain</keyword>
<dbReference type="PROSITE" id="PS50835">
    <property type="entry name" value="IG_LIKE"/>
    <property type="match status" value="2"/>
</dbReference>
<dbReference type="SMART" id="SM00409">
    <property type="entry name" value="IG"/>
    <property type="match status" value="3"/>
</dbReference>
<feature type="compositionally biased region" description="Basic and acidic residues" evidence="6">
    <location>
        <begin position="685"/>
        <end position="701"/>
    </location>
</feature>